<comment type="caution">
    <text evidence="2">The sequence shown here is derived from an EMBL/GenBank/DDBJ whole genome shotgun (WGS) entry which is preliminary data.</text>
</comment>
<evidence type="ECO:0000313" key="3">
    <source>
        <dbReference type="Proteomes" id="UP001293593"/>
    </source>
</evidence>
<keyword evidence="3" id="KW-1185">Reference proteome</keyword>
<accession>A0AAE1JHE5</accession>
<organism evidence="2 3">
    <name type="scientific">Acacia crassicarpa</name>
    <name type="common">northern wattle</name>
    <dbReference type="NCBI Taxonomy" id="499986"/>
    <lineage>
        <taxon>Eukaryota</taxon>
        <taxon>Viridiplantae</taxon>
        <taxon>Streptophyta</taxon>
        <taxon>Embryophyta</taxon>
        <taxon>Tracheophyta</taxon>
        <taxon>Spermatophyta</taxon>
        <taxon>Magnoliopsida</taxon>
        <taxon>eudicotyledons</taxon>
        <taxon>Gunneridae</taxon>
        <taxon>Pentapetalae</taxon>
        <taxon>rosids</taxon>
        <taxon>fabids</taxon>
        <taxon>Fabales</taxon>
        <taxon>Fabaceae</taxon>
        <taxon>Caesalpinioideae</taxon>
        <taxon>mimosoid clade</taxon>
        <taxon>Acacieae</taxon>
        <taxon>Acacia</taxon>
    </lineage>
</organism>
<dbReference type="Proteomes" id="UP001293593">
    <property type="component" value="Unassembled WGS sequence"/>
</dbReference>
<sequence length="167" mass="18536">MRDYLANLKSICDHLALLGEPVSDANKISHILNGLIMEYESVIAIIDATKQKFDLDTVTTMLLDSEARQKSFIANFVSQVHHTAAYSDASYDDTMAFAAQSYAHPINSGTMGREQPSIPYPRSNFNSSRGRGRGRVTFLSKPSCQICHKIGHLADVRNRQSVLYVAL</sequence>
<reference evidence="2" key="1">
    <citation type="submission" date="2023-10" db="EMBL/GenBank/DDBJ databases">
        <title>Chromosome-level genome of the transformable northern wattle, Acacia crassicarpa.</title>
        <authorList>
            <person name="Massaro I."/>
            <person name="Sinha N.R."/>
            <person name="Poethig S."/>
            <person name="Leichty A.R."/>
        </authorList>
    </citation>
    <scope>NUCLEOTIDE SEQUENCE</scope>
    <source>
        <strain evidence="2">Acra3RX</strain>
        <tissue evidence="2">Leaf</tissue>
    </source>
</reference>
<evidence type="ECO:0000313" key="2">
    <source>
        <dbReference type="EMBL" id="KAK4268727.1"/>
    </source>
</evidence>
<proteinExistence type="predicted"/>
<protein>
    <submittedName>
        <fullName evidence="2">Uncharacterized protein</fullName>
    </submittedName>
</protein>
<gene>
    <name evidence="2" type="ORF">QN277_025339</name>
</gene>
<dbReference type="Pfam" id="PF14223">
    <property type="entry name" value="Retrotran_gag_2"/>
    <property type="match status" value="1"/>
</dbReference>
<dbReference type="PANTHER" id="PTHR47481:SF30">
    <property type="entry name" value="CCHC-TYPE DOMAIN-CONTAINING PROTEIN"/>
    <property type="match status" value="1"/>
</dbReference>
<evidence type="ECO:0000256" key="1">
    <source>
        <dbReference type="SAM" id="MobiDB-lite"/>
    </source>
</evidence>
<dbReference type="PANTHER" id="PTHR47481">
    <property type="match status" value="1"/>
</dbReference>
<name>A0AAE1JHE5_9FABA</name>
<dbReference type="AlphaFoldDB" id="A0AAE1JHE5"/>
<feature type="region of interest" description="Disordered" evidence="1">
    <location>
        <begin position="108"/>
        <end position="132"/>
    </location>
</feature>
<dbReference type="EMBL" id="JAWXYG010000007">
    <property type="protein sequence ID" value="KAK4268727.1"/>
    <property type="molecule type" value="Genomic_DNA"/>
</dbReference>